<reference evidence="1" key="1">
    <citation type="submission" date="2018-04" db="EMBL/GenBank/DDBJ databases">
        <title>Whole genome sequencing of Hypsizygus marmoreus.</title>
        <authorList>
            <person name="Choi I.-G."/>
            <person name="Min B."/>
            <person name="Kim J.-G."/>
            <person name="Kim S."/>
            <person name="Oh Y.-L."/>
            <person name="Kong W.-S."/>
            <person name="Park H."/>
            <person name="Jeong J."/>
            <person name="Song E.-S."/>
        </authorList>
    </citation>
    <scope>NUCLEOTIDE SEQUENCE [LARGE SCALE GENOMIC DNA]</scope>
    <source>
        <strain evidence="1">51987-8</strain>
    </source>
</reference>
<sequence>MVSELDENLETGLPTLSPITTLCLCFGALASANCRLVTSGFNVLHAIAAWKNSLILCGRSPWLGARGTFSSKNTRTKFFRNCISTASFIPRPRWIPAH</sequence>
<name>A0A369JC29_HYPMA</name>
<accession>A0A369JC29</accession>
<dbReference type="AlphaFoldDB" id="A0A369JC29"/>
<evidence type="ECO:0000313" key="1">
    <source>
        <dbReference type="EMBL" id="RDB18167.1"/>
    </source>
</evidence>
<dbReference type="InParanoid" id="A0A369JC29"/>
<proteinExistence type="predicted"/>
<dbReference type="EMBL" id="LUEZ02000106">
    <property type="protein sequence ID" value="RDB18167.1"/>
    <property type="molecule type" value="Genomic_DNA"/>
</dbReference>
<keyword evidence="2" id="KW-1185">Reference proteome</keyword>
<dbReference type="Proteomes" id="UP000076154">
    <property type="component" value="Unassembled WGS sequence"/>
</dbReference>
<evidence type="ECO:0000313" key="2">
    <source>
        <dbReference type="Proteomes" id="UP000076154"/>
    </source>
</evidence>
<organism evidence="1 2">
    <name type="scientific">Hypsizygus marmoreus</name>
    <name type="common">White beech mushroom</name>
    <name type="synonym">Agaricus marmoreus</name>
    <dbReference type="NCBI Taxonomy" id="39966"/>
    <lineage>
        <taxon>Eukaryota</taxon>
        <taxon>Fungi</taxon>
        <taxon>Dikarya</taxon>
        <taxon>Basidiomycota</taxon>
        <taxon>Agaricomycotina</taxon>
        <taxon>Agaricomycetes</taxon>
        <taxon>Agaricomycetidae</taxon>
        <taxon>Agaricales</taxon>
        <taxon>Tricholomatineae</taxon>
        <taxon>Lyophyllaceae</taxon>
        <taxon>Hypsizygus</taxon>
    </lineage>
</organism>
<comment type="caution">
    <text evidence="1">The sequence shown here is derived from an EMBL/GenBank/DDBJ whole genome shotgun (WGS) entry which is preliminary data.</text>
</comment>
<protein>
    <submittedName>
        <fullName evidence="1">Uncharacterized protein</fullName>
    </submittedName>
</protein>
<gene>
    <name evidence="1" type="ORF">Hypma_000567</name>
</gene>